<evidence type="ECO:0000313" key="4">
    <source>
        <dbReference type="Proteomes" id="UP000233837"/>
    </source>
</evidence>
<organism evidence="3 4">
    <name type="scientific">Dendrobium catenatum</name>
    <dbReference type="NCBI Taxonomy" id="906689"/>
    <lineage>
        <taxon>Eukaryota</taxon>
        <taxon>Viridiplantae</taxon>
        <taxon>Streptophyta</taxon>
        <taxon>Embryophyta</taxon>
        <taxon>Tracheophyta</taxon>
        <taxon>Spermatophyta</taxon>
        <taxon>Magnoliopsida</taxon>
        <taxon>Liliopsida</taxon>
        <taxon>Asparagales</taxon>
        <taxon>Orchidaceae</taxon>
        <taxon>Epidendroideae</taxon>
        <taxon>Malaxideae</taxon>
        <taxon>Dendrobiinae</taxon>
        <taxon>Dendrobium</taxon>
    </lineage>
</organism>
<name>A0A2I0X5Q2_9ASPA</name>
<dbReference type="PANTHER" id="PTHR37753">
    <property type="entry name" value="OS01G0940600 PROTEIN"/>
    <property type="match status" value="1"/>
</dbReference>
<dbReference type="EMBL" id="KZ502134">
    <property type="protein sequence ID" value="PKU83227.1"/>
    <property type="molecule type" value="Genomic_DNA"/>
</dbReference>
<gene>
    <name evidence="3" type="ORF">MA16_Dca006627</name>
</gene>
<dbReference type="STRING" id="906689.A0A2I0X5Q2"/>
<accession>A0A2I0X5Q2</accession>
<feature type="compositionally biased region" description="Acidic residues" evidence="1">
    <location>
        <begin position="117"/>
        <end position="128"/>
    </location>
</feature>
<keyword evidence="2" id="KW-0472">Membrane</keyword>
<evidence type="ECO:0000256" key="1">
    <source>
        <dbReference type="SAM" id="MobiDB-lite"/>
    </source>
</evidence>
<keyword evidence="2" id="KW-1133">Transmembrane helix</keyword>
<feature type="region of interest" description="Disordered" evidence="1">
    <location>
        <begin position="116"/>
        <end position="138"/>
    </location>
</feature>
<dbReference type="AlphaFoldDB" id="A0A2I0X5Q2"/>
<evidence type="ECO:0000313" key="3">
    <source>
        <dbReference type="EMBL" id="PKU83227.1"/>
    </source>
</evidence>
<dbReference type="PANTHER" id="PTHR37753:SF1">
    <property type="entry name" value="OS01G0940600 PROTEIN"/>
    <property type="match status" value="1"/>
</dbReference>
<sequence length="161" mass="17506">MAASHIMVSTLPSSPPRLLLPRRPAGTFGLSTSTFLSSFQTLRAPSEITRHLHRRHPLPGELAVVRAGPPSASTLILVFVLPLSLLIGTILVSIRIGNKLDEKFLEELAANQAMVGENEEEAGEEGQEGLEAREGKEDRVMVKEEIGAAAARVRNRPKREV</sequence>
<dbReference type="Proteomes" id="UP000233837">
    <property type="component" value="Unassembled WGS sequence"/>
</dbReference>
<evidence type="ECO:0000256" key="2">
    <source>
        <dbReference type="SAM" id="Phobius"/>
    </source>
</evidence>
<keyword evidence="2" id="KW-0812">Transmembrane</keyword>
<proteinExistence type="predicted"/>
<protein>
    <submittedName>
        <fullName evidence="3">Uncharacterized protein</fullName>
    </submittedName>
</protein>
<reference evidence="3 4" key="2">
    <citation type="journal article" date="2017" name="Nature">
        <title>The Apostasia genome and the evolution of orchids.</title>
        <authorList>
            <person name="Zhang G.Q."/>
            <person name="Liu K.W."/>
            <person name="Li Z."/>
            <person name="Lohaus R."/>
            <person name="Hsiao Y.Y."/>
            <person name="Niu S.C."/>
            <person name="Wang J.Y."/>
            <person name="Lin Y.C."/>
            <person name="Xu Q."/>
            <person name="Chen L.J."/>
            <person name="Yoshida K."/>
            <person name="Fujiwara S."/>
            <person name="Wang Z.W."/>
            <person name="Zhang Y.Q."/>
            <person name="Mitsuda N."/>
            <person name="Wang M."/>
            <person name="Liu G.H."/>
            <person name="Pecoraro L."/>
            <person name="Huang H.X."/>
            <person name="Xiao X.J."/>
            <person name="Lin M."/>
            <person name="Wu X.Y."/>
            <person name="Wu W.L."/>
            <person name="Chen Y.Y."/>
            <person name="Chang S.B."/>
            <person name="Sakamoto S."/>
            <person name="Ohme-Takagi M."/>
            <person name="Yagi M."/>
            <person name="Zeng S.J."/>
            <person name="Shen C.Y."/>
            <person name="Yeh C.M."/>
            <person name="Luo Y.B."/>
            <person name="Tsai W.C."/>
            <person name="Van de Peer Y."/>
            <person name="Liu Z.J."/>
        </authorList>
    </citation>
    <scope>NUCLEOTIDE SEQUENCE [LARGE SCALE GENOMIC DNA]</scope>
    <source>
        <tissue evidence="3">The whole plant</tissue>
    </source>
</reference>
<keyword evidence="4" id="KW-1185">Reference proteome</keyword>
<reference evidence="3 4" key="1">
    <citation type="journal article" date="2016" name="Sci. Rep.">
        <title>The Dendrobium catenatum Lindl. genome sequence provides insights into polysaccharide synthase, floral development and adaptive evolution.</title>
        <authorList>
            <person name="Zhang G.Q."/>
            <person name="Xu Q."/>
            <person name="Bian C."/>
            <person name="Tsai W.C."/>
            <person name="Yeh C.M."/>
            <person name="Liu K.W."/>
            <person name="Yoshida K."/>
            <person name="Zhang L.S."/>
            <person name="Chang S.B."/>
            <person name="Chen F."/>
            <person name="Shi Y."/>
            <person name="Su Y.Y."/>
            <person name="Zhang Y.Q."/>
            <person name="Chen L.J."/>
            <person name="Yin Y."/>
            <person name="Lin M."/>
            <person name="Huang H."/>
            <person name="Deng H."/>
            <person name="Wang Z.W."/>
            <person name="Zhu S.L."/>
            <person name="Zhao X."/>
            <person name="Deng C."/>
            <person name="Niu S.C."/>
            <person name="Huang J."/>
            <person name="Wang M."/>
            <person name="Liu G.H."/>
            <person name="Yang H.J."/>
            <person name="Xiao X.J."/>
            <person name="Hsiao Y.Y."/>
            <person name="Wu W.L."/>
            <person name="Chen Y.Y."/>
            <person name="Mitsuda N."/>
            <person name="Ohme-Takagi M."/>
            <person name="Luo Y.B."/>
            <person name="Van de Peer Y."/>
            <person name="Liu Z.J."/>
        </authorList>
    </citation>
    <scope>NUCLEOTIDE SEQUENCE [LARGE SCALE GENOMIC DNA]</scope>
    <source>
        <tissue evidence="3">The whole plant</tissue>
    </source>
</reference>
<feature type="transmembrane region" description="Helical" evidence="2">
    <location>
        <begin position="72"/>
        <end position="94"/>
    </location>
</feature>